<dbReference type="EMBL" id="MSDO01000020">
    <property type="protein sequence ID" value="OLO03628.1"/>
    <property type="molecule type" value="Genomic_DNA"/>
</dbReference>
<proteinExistence type="predicted"/>
<protein>
    <recommendedName>
        <fullName evidence="4">Common-antigen outer membrane protein</fullName>
    </recommendedName>
</protein>
<dbReference type="STRING" id="404433.BTW07_13660"/>
<accession>A0A1Q8SQA3</accession>
<dbReference type="InterPro" id="IPR032258">
    <property type="entry name" value="DUF5061"/>
</dbReference>
<keyword evidence="1" id="KW-0732">Signal</keyword>
<feature type="signal peptide" evidence="1">
    <location>
        <begin position="1"/>
        <end position="36"/>
    </location>
</feature>
<evidence type="ECO:0008006" key="4">
    <source>
        <dbReference type="Google" id="ProtNLM"/>
    </source>
</evidence>
<dbReference type="Pfam" id="PF16587">
    <property type="entry name" value="DUF5061"/>
    <property type="match status" value="1"/>
</dbReference>
<feature type="chain" id="PRO_5013022824" description="Common-antigen outer membrane protein" evidence="1">
    <location>
        <begin position="37"/>
        <end position="137"/>
    </location>
</feature>
<dbReference type="Proteomes" id="UP000186878">
    <property type="component" value="Unassembled WGS sequence"/>
</dbReference>
<keyword evidence="3" id="KW-1185">Reference proteome</keyword>
<name>A0A1Q8SQA3_9GAMM</name>
<organism evidence="2 3">
    <name type="scientific">Salinicola socius</name>
    <dbReference type="NCBI Taxonomy" id="404433"/>
    <lineage>
        <taxon>Bacteria</taxon>
        <taxon>Pseudomonadati</taxon>
        <taxon>Pseudomonadota</taxon>
        <taxon>Gammaproteobacteria</taxon>
        <taxon>Oceanospirillales</taxon>
        <taxon>Halomonadaceae</taxon>
        <taxon>Salinicola</taxon>
    </lineage>
</organism>
<gene>
    <name evidence="2" type="ORF">BTW07_13660</name>
</gene>
<sequence length="137" mass="14524">MIIMKKEICKFRGGSRASRWLAVALMLTAASGCATSSQQRLDTAVAPMNEATPVNGPLSTFLDSAATGSVATLATSPWGANVSVHARERYFSASGRRCVRLDVTRNAAPAGLPVGEVTCLVPGKGWYAQRLVTEIIR</sequence>
<evidence type="ECO:0000256" key="1">
    <source>
        <dbReference type="SAM" id="SignalP"/>
    </source>
</evidence>
<reference evidence="2 3" key="1">
    <citation type="submission" date="2016-12" db="EMBL/GenBank/DDBJ databases">
        <title>Draft genome sequences of strains Salinicola socius SMB35, Salinicola sp. MH3R3-1 and Chromohalobacter sp. SMB17 from the Verkhnekamsk potash mining region of Russia.</title>
        <authorList>
            <person name="Mavrodi D.V."/>
            <person name="Olsson B.E."/>
            <person name="Korsakova E.S."/>
            <person name="Pyankova A."/>
            <person name="Mavrodi O.V."/>
            <person name="Plotnikova E.G."/>
        </authorList>
    </citation>
    <scope>NUCLEOTIDE SEQUENCE [LARGE SCALE GENOMIC DNA]</scope>
    <source>
        <strain evidence="2 3">SMB35</strain>
    </source>
</reference>
<evidence type="ECO:0000313" key="3">
    <source>
        <dbReference type="Proteomes" id="UP000186878"/>
    </source>
</evidence>
<evidence type="ECO:0000313" key="2">
    <source>
        <dbReference type="EMBL" id="OLO03628.1"/>
    </source>
</evidence>
<comment type="caution">
    <text evidence="2">The sequence shown here is derived from an EMBL/GenBank/DDBJ whole genome shotgun (WGS) entry which is preliminary data.</text>
</comment>
<dbReference type="PROSITE" id="PS51257">
    <property type="entry name" value="PROKAR_LIPOPROTEIN"/>
    <property type="match status" value="1"/>
</dbReference>
<dbReference type="AlphaFoldDB" id="A0A1Q8SQA3"/>